<keyword evidence="2" id="KW-1185">Reference proteome</keyword>
<evidence type="ECO:0000313" key="2">
    <source>
        <dbReference type="Proteomes" id="UP000001025"/>
    </source>
</evidence>
<sequence length="69" mass="7695">MRALQTQMVRSAQFMTPADTADPRAQKKTLAAILNRHERFACGCRSLSEDYSSPAVSFMAFVPRAPHKP</sequence>
<organism evidence="1 2">
    <name type="scientific">Rhodopirellula baltica (strain DSM 10527 / NCIMB 13988 / SH1)</name>
    <dbReference type="NCBI Taxonomy" id="243090"/>
    <lineage>
        <taxon>Bacteria</taxon>
        <taxon>Pseudomonadati</taxon>
        <taxon>Planctomycetota</taxon>
        <taxon>Planctomycetia</taxon>
        <taxon>Pirellulales</taxon>
        <taxon>Pirellulaceae</taxon>
        <taxon>Rhodopirellula</taxon>
    </lineage>
</organism>
<dbReference type="EMBL" id="BX294135">
    <property type="protein sequence ID" value="CAD72264.1"/>
    <property type="molecule type" value="Genomic_DNA"/>
</dbReference>
<protein>
    <submittedName>
        <fullName evidence="1">Uncharacterized protein</fullName>
    </submittedName>
</protein>
<dbReference type="Proteomes" id="UP000001025">
    <property type="component" value="Chromosome"/>
</dbReference>
<dbReference type="InParanoid" id="Q7UWU8"/>
<dbReference type="KEGG" id="rba:RB1778"/>
<dbReference type="AlphaFoldDB" id="Q7UWU8"/>
<dbReference type="HOGENOM" id="CLU_2773136_0_0_0"/>
<gene>
    <name evidence="1" type="ordered locus">RB1778</name>
</gene>
<reference evidence="1 2" key="1">
    <citation type="journal article" date="2003" name="Proc. Natl. Acad. Sci. U.S.A.">
        <title>Complete genome sequence of the marine planctomycete Pirellula sp. strain 1.</title>
        <authorList>
            <person name="Gloeckner F.O."/>
            <person name="Kube M."/>
            <person name="Bauer M."/>
            <person name="Teeling H."/>
            <person name="Lombardot T."/>
            <person name="Ludwig W."/>
            <person name="Gade D."/>
            <person name="Beck A."/>
            <person name="Borzym K."/>
            <person name="Heitmann K."/>
            <person name="Rabus R."/>
            <person name="Schlesner H."/>
            <person name="Amann R."/>
            <person name="Reinhardt R."/>
        </authorList>
    </citation>
    <scope>NUCLEOTIDE SEQUENCE [LARGE SCALE GENOMIC DNA]</scope>
    <source>
        <strain evidence="2">DSM 10527 / NCIMB 13988 / SH1</strain>
    </source>
</reference>
<proteinExistence type="predicted"/>
<accession>Q7UWU8</accession>
<dbReference type="EnsemblBacteria" id="CAD72264">
    <property type="protein sequence ID" value="CAD72264"/>
    <property type="gene ID" value="RB1778"/>
</dbReference>
<name>Q7UWU8_RHOBA</name>
<evidence type="ECO:0000313" key="1">
    <source>
        <dbReference type="EMBL" id="CAD72264.1"/>
    </source>
</evidence>